<dbReference type="Pfam" id="PF08482">
    <property type="entry name" value="HrpB_C"/>
    <property type="match status" value="1"/>
</dbReference>
<dbReference type="GO" id="GO:0016787">
    <property type="term" value="F:hydrolase activity"/>
    <property type="evidence" value="ECO:0007669"/>
    <property type="project" value="UniProtKB-KW"/>
</dbReference>
<dbReference type="Proteomes" id="UP000287908">
    <property type="component" value="Unassembled WGS sequence"/>
</dbReference>
<evidence type="ECO:0000259" key="7">
    <source>
        <dbReference type="PROSITE" id="PS51194"/>
    </source>
</evidence>
<dbReference type="SMART" id="SM00487">
    <property type="entry name" value="DEXDc"/>
    <property type="match status" value="1"/>
</dbReference>
<name>A0A432ZB98_9GAMM</name>
<dbReference type="CDD" id="cd18791">
    <property type="entry name" value="SF2_C_RHA"/>
    <property type="match status" value="1"/>
</dbReference>
<sequence length="821" mass="92654">MALPIDQIIDQVVGQFPAARLVIQAPPGAGKSTRLPLALLQTSGTIVMLQPRRLAAVNIAHYLAEQLNEPVGQTIGYMIRGEQKKSAATRLMIITEGVLVRWLQNDPELAGISTVVFDEFHERNLYSDLSLALLLESLALRPDLSLLIMSATLPAEPIQQWLQQHLEEPVNILKTEGRQFPLSVHYRPCGRQLWLQSLTDVVVEACQQSEQGVLVFVPGIREINYLVNALAERLQYPVLSLHGRLSLVEQRQALAAEPLRRVIVATNVAETSLTIDGVDCVVDSGRERTSRYRPHYSASQLQTRYISLASAEQRAGRAARQKPGSVYRLWSKADEHGFNEYAAADIETQDLTQVVAEVSLWGSRVEQLNWLTAPSTANSAHALAVLQRLQVLNKDYQLTDIGRKVIALGADVRLACVAVASQHKSEALRAAVARALATLEEPSKKHQQVDFIQAVNEHFKYQRSLHRWQQRYRFWSQQLAVGAATDANNEKLAQQLLYGFSDRIGQFVDEQTVQLISGARLYKTEFKADTEWVLALNIRLADSAEFNRVGNLLPLALGKLLEHPAVIVSKEQRVDISRPGKAQTVSETRIGRLLVGSQPSSEPPTRQQIHKALQQWLRVNGLSALNWSSDAVNYWQRLYYFFYHQSLHTGELSQLAPTEENLLDQLSEWAEPYWTEISSLNQLKRWNPLPALKQLLDYSQQQLFEQCCPKVWQAPSGREVVIMYPALKETEQGIKARAEVKLQEAFGEPASPVLMKGQQRLTLDLLSPAGRLLQRTEDLASFWENAYPQVRKEMRGRYPKHPWPEQPQSAEATRKTNRQLR</sequence>
<dbReference type="PROSITE" id="PS51194">
    <property type="entry name" value="HELICASE_CTER"/>
    <property type="match status" value="1"/>
</dbReference>
<dbReference type="PANTHER" id="PTHR43519">
    <property type="entry name" value="ATP-DEPENDENT RNA HELICASE HRPB"/>
    <property type="match status" value="1"/>
</dbReference>
<dbReference type="InterPro" id="IPR014001">
    <property type="entry name" value="Helicase_ATP-bd"/>
</dbReference>
<dbReference type="Pfam" id="PF00270">
    <property type="entry name" value="DEAD"/>
    <property type="match status" value="1"/>
</dbReference>
<dbReference type="AlphaFoldDB" id="A0A432ZB98"/>
<dbReference type="SMART" id="SM00847">
    <property type="entry name" value="HA2"/>
    <property type="match status" value="1"/>
</dbReference>
<accession>A0A432ZB98</accession>
<dbReference type="PIRSF" id="PIRSF005496">
    <property type="entry name" value="ATP_hel_hrpB"/>
    <property type="match status" value="1"/>
</dbReference>
<dbReference type="InterPro" id="IPR027417">
    <property type="entry name" value="P-loop_NTPase"/>
</dbReference>
<keyword evidence="1" id="KW-0547">Nucleotide-binding</keyword>
<dbReference type="SUPFAM" id="SSF52540">
    <property type="entry name" value="P-loop containing nucleoside triphosphate hydrolases"/>
    <property type="match status" value="1"/>
</dbReference>
<dbReference type="Gene3D" id="3.40.50.300">
    <property type="entry name" value="P-loop containing nucleotide triphosphate hydrolases"/>
    <property type="match status" value="2"/>
</dbReference>
<dbReference type="NCBIfam" id="TIGR01970">
    <property type="entry name" value="DEAH_box_HrpB"/>
    <property type="match status" value="1"/>
</dbReference>
<dbReference type="CDD" id="cd17990">
    <property type="entry name" value="DEXHc_HrpB"/>
    <property type="match status" value="1"/>
</dbReference>
<gene>
    <name evidence="8" type="primary">hrpB</name>
    <name evidence="8" type="ORF">CWI81_09345</name>
</gene>
<evidence type="ECO:0000313" key="9">
    <source>
        <dbReference type="Proteomes" id="UP000287908"/>
    </source>
</evidence>
<evidence type="ECO:0000256" key="5">
    <source>
        <dbReference type="SAM" id="MobiDB-lite"/>
    </source>
</evidence>
<dbReference type="GO" id="GO:0004386">
    <property type="term" value="F:helicase activity"/>
    <property type="evidence" value="ECO:0007669"/>
    <property type="project" value="UniProtKB-KW"/>
</dbReference>
<dbReference type="SMART" id="SM00490">
    <property type="entry name" value="HELICc"/>
    <property type="match status" value="1"/>
</dbReference>
<dbReference type="InterPro" id="IPR007502">
    <property type="entry name" value="Helicase-assoc_dom"/>
</dbReference>
<dbReference type="GO" id="GO:0005524">
    <property type="term" value="F:ATP binding"/>
    <property type="evidence" value="ECO:0007669"/>
    <property type="project" value="UniProtKB-KW"/>
</dbReference>
<dbReference type="InterPro" id="IPR010225">
    <property type="entry name" value="HrpB"/>
</dbReference>
<evidence type="ECO:0000259" key="6">
    <source>
        <dbReference type="PROSITE" id="PS51192"/>
    </source>
</evidence>
<evidence type="ECO:0000256" key="3">
    <source>
        <dbReference type="ARBA" id="ARBA00022806"/>
    </source>
</evidence>
<dbReference type="InterPro" id="IPR001650">
    <property type="entry name" value="Helicase_C-like"/>
</dbReference>
<dbReference type="InterPro" id="IPR013689">
    <property type="entry name" value="RNA_helicase_ATP-dep_HrpB_C"/>
</dbReference>
<organism evidence="8 9">
    <name type="scientific">Idiomarina seosinensis</name>
    <dbReference type="NCBI Taxonomy" id="281739"/>
    <lineage>
        <taxon>Bacteria</taxon>
        <taxon>Pseudomonadati</taxon>
        <taxon>Pseudomonadota</taxon>
        <taxon>Gammaproteobacteria</taxon>
        <taxon>Alteromonadales</taxon>
        <taxon>Idiomarinaceae</taxon>
        <taxon>Idiomarina</taxon>
    </lineage>
</organism>
<keyword evidence="3 8" id="KW-0347">Helicase</keyword>
<evidence type="ECO:0000256" key="2">
    <source>
        <dbReference type="ARBA" id="ARBA00022801"/>
    </source>
</evidence>
<feature type="domain" description="Helicase C-terminal" evidence="7">
    <location>
        <begin position="197"/>
        <end position="366"/>
    </location>
</feature>
<comment type="caution">
    <text evidence="8">The sequence shown here is derived from an EMBL/GenBank/DDBJ whole genome shotgun (WGS) entry which is preliminary data.</text>
</comment>
<keyword evidence="4" id="KW-0067">ATP-binding</keyword>
<dbReference type="OrthoDB" id="9805617at2"/>
<evidence type="ECO:0000256" key="4">
    <source>
        <dbReference type="ARBA" id="ARBA00022840"/>
    </source>
</evidence>
<feature type="domain" description="Helicase ATP-binding" evidence="6">
    <location>
        <begin position="12"/>
        <end position="171"/>
    </location>
</feature>
<evidence type="ECO:0000313" key="8">
    <source>
        <dbReference type="EMBL" id="RUO75179.1"/>
    </source>
</evidence>
<dbReference type="Gene3D" id="1.20.120.1080">
    <property type="match status" value="1"/>
</dbReference>
<reference evidence="8 9" key="1">
    <citation type="journal article" date="2011" name="Front. Microbiol.">
        <title>Genomic signatures of strain selection and enhancement in Bacillus atrophaeus var. globigii, a historical biowarfare simulant.</title>
        <authorList>
            <person name="Gibbons H.S."/>
            <person name="Broomall S.M."/>
            <person name="McNew L.A."/>
            <person name="Daligault H."/>
            <person name="Chapman C."/>
            <person name="Bruce D."/>
            <person name="Karavis M."/>
            <person name="Krepps M."/>
            <person name="McGregor P.A."/>
            <person name="Hong C."/>
            <person name="Park K.H."/>
            <person name="Akmal A."/>
            <person name="Feldman A."/>
            <person name="Lin J.S."/>
            <person name="Chang W.E."/>
            <person name="Higgs B.W."/>
            <person name="Demirev P."/>
            <person name="Lindquist J."/>
            <person name="Liem A."/>
            <person name="Fochler E."/>
            <person name="Read T.D."/>
            <person name="Tapia R."/>
            <person name="Johnson S."/>
            <person name="Bishop-Lilly K.A."/>
            <person name="Detter C."/>
            <person name="Han C."/>
            <person name="Sozhamannan S."/>
            <person name="Rosenzweig C.N."/>
            <person name="Skowronski E.W."/>
        </authorList>
    </citation>
    <scope>NUCLEOTIDE SEQUENCE [LARGE SCALE GENOMIC DNA]</scope>
    <source>
        <strain evidence="8 9">CL-SP19</strain>
    </source>
</reference>
<dbReference type="RefSeq" id="WP_126785052.1">
    <property type="nucleotide sequence ID" value="NZ_PIQF01000003.1"/>
</dbReference>
<keyword evidence="2" id="KW-0378">Hydrolase</keyword>
<evidence type="ECO:0000256" key="1">
    <source>
        <dbReference type="ARBA" id="ARBA00022741"/>
    </source>
</evidence>
<protein>
    <submittedName>
        <fullName evidence="8">ATP-dependent helicase HrpB</fullName>
    </submittedName>
</protein>
<dbReference type="InterPro" id="IPR011545">
    <property type="entry name" value="DEAD/DEAH_box_helicase_dom"/>
</dbReference>
<dbReference type="GO" id="GO:0003676">
    <property type="term" value="F:nucleic acid binding"/>
    <property type="evidence" value="ECO:0007669"/>
    <property type="project" value="InterPro"/>
</dbReference>
<dbReference type="InterPro" id="IPR049614">
    <property type="entry name" value="HrpB_DEXH"/>
</dbReference>
<dbReference type="Pfam" id="PF00271">
    <property type="entry name" value="Helicase_C"/>
    <property type="match status" value="1"/>
</dbReference>
<dbReference type="PROSITE" id="PS51192">
    <property type="entry name" value="HELICASE_ATP_BIND_1"/>
    <property type="match status" value="1"/>
</dbReference>
<feature type="region of interest" description="Disordered" evidence="5">
    <location>
        <begin position="796"/>
        <end position="821"/>
    </location>
</feature>
<dbReference type="PANTHER" id="PTHR43519:SF1">
    <property type="entry name" value="ATP-DEPENDENT RNA HELICASE HRPB"/>
    <property type="match status" value="1"/>
</dbReference>
<keyword evidence="9" id="KW-1185">Reference proteome</keyword>
<dbReference type="EMBL" id="PIQF01000003">
    <property type="protein sequence ID" value="RUO75179.1"/>
    <property type="molecule type" value="Genomic_DNA"/>
</dbReference>
<proteinExistence type="predicted"/>